<dbReference type="InterPro" id="IPR053924">
    <property type="entry name" value="RecX_HTH_2nd"/>
</dbReference>
<dbReference type="GO" id="GO:0005737">
    <property type="term" value="C:cytoplasm"/>
    <property type="evidence" value="ECO:0007669"/>
    <property type="project" value="UniProtKB-SubCell"/>
</dbReference>
<dbReference type="InterPro" id="IPR053926">
    <property type="entry name" value="RecX_HTH_1st"/>
</dbReference>
<dbReference type="Gene3D" id="1.10.10.10">
    <property type="entry name" value="Winged helix-like DNA-binding domain superfamily/Winged helix DNA-binding domain"/>
    <property type="match status" value="4"/>
</dbReference>
<accession>A0A0R1U0K0</accession>
<sequence length="271" mass="30663">MDNMAVITAVTPQKRRGYYNIFLDGKFAFGVSEDTLVRFRLIKGAELDDVQTAHVQAEDALSRATSVAVTYLSHQSRTAKEVHDRLVDEEIPEGAIATVVARLQERGYINDANYAQYFVDDNVTMGDRGPRQLTAKLRQKGISADLVDNAVAEYTPEQRLAVGTRVAQRVVRHGTRKSHVALVRSLKTTLMQKGFDGDDIDRIIATAAPERDEEQENDLLLTTARKVWRQKHRYTGRERRMKVKQALVRKGFGYDLIDNILDDIEAEDDDE</sequence>
<evidence type="ECO:0000259" key="9">
    <source>
        <dbReference type="Pfam" id="PF21982"/>
    </source>
</evidence>
<keyword evidence="5 6" id="KW-0963">Cytoplasm</keyword>
<comment type="similarity">
    <text evidence="3 6">Belongs to the RecX family.</text>
</comment>
<reference evidence="10 11" key="1">
    <citation type="journal article" date="2015" name="Genome Announc.">
        <title>Expanding the biotechnology potential of lactobacilli through comparative genomics of 213 strains and associated genera.</title>
        <authorList>
            <person name="Sun Z."/>
            <person name="Harris H.M."/>
            <person name="McCann A."/>
            <person name="Guo C."/>
            <person name="Argimon S."/>
            <person name="Zhang W."/>
            <person name="Yang X."/>
            <person name="Jeffery I.B."/>
            <person name="Cooney J.C."/>
            <person name="Kagawa T.F."/>
            <person name="Liu W."/>
            <person name="Song Y."/>
            <person name="Salvetti E."/>
            <person name="Wrobel A."/>
            <person name="Rasinkangas P."/>
            <person name="Parkhill J."/>
            <person name="Rea M.C."/>
            <person name="O'Sullivan O."/>
            <person name="Ritari J."/>
            <person name="Douillard F.P."/>
            <person name="Paul Ross R."/>
            <person name="Yang R."/>
            <person name="Briner A.E."/>
            <person name="Felis G.E."/>
            <person name="de Vos W.M."/>
            <person name="Barrangou R."/>
            <person name="Klaenhammer T.R."/>
            <person name="Caufield P.W."/>
            <person name="Cui Y."/>
            <person name="Zhang H."/>
            <person name="O'Toole P.W."/>
        </authorList>
    </citation>
    <scope>NUCLEOTIDE SEQUENCE [LARGE SCALE GENOMIC DNA]</scope>
    <source>
        <strain evidence="10 11">DSM 15945</strain>
    </source>
</reference>
<dbReference type="PATRIC" id="fig|1423783.4.peg.750"/>
<evidence type="ECO:0000313" key="10">
    <source>
        <dbReference type="EMBL" id="KRL86478.1"/>
    </source>
</evidence>
<feature type="domain" description="RecX first three-helical" evidence="9">
    <location>
        <begin position="66"/>
        <end position="103"/>
    </location>
</feature>
<dbReference type="PANTHER" id="PTHR33602">
    <property type="entry name" value="REGULATORY PROTEIN RECX FAMILY PROTEIN"/>
    <property type="match status" value="1"/>
</dbReference>
<comment type="caution">
    <text evidence="10">The sequence shown here is derived from an EMBL/GenBank/DDBJ whole genome shotgun (WGS) entry which is preliminary data.</text>
</comment>
<evidence type="ECO:0000259" key="8">
    <source>
        <dbReference type="Pfam" id="PF21981"/>
    </source>
</evidence>
<dbReference type="GO" id="GO:0006282">
    <property type="term" value="P:regulation of DNA repair"/>
    <property type="evidence" value="ECO:0007669"/>
    <property type="project" value="UniProtKB-UniRule"/>
</dbReference>
<dbReference type="PANTHER" id="PTHR33602:SF1">
    <property type="entry name" value="REGULATORY PROTEIN RECX FAMILY PROTEIN"/>
    <property type="match status" value="1"/>
</dbReference>
<dbReference type="InterPro" id="IPR036388">
    <property type="entry name" value="WH-like_DNA-bd_sf"/>
</dbReference>
<dbReference type="EMBL" id="AZFJ01000044">
    <property type="protein sequence ID" value="KRL86478.1"/>
    <property type="molecule type" value="Genomic_DNA"/>
</dbReference>
<dbReference type="Pfam" id="PF02631">
    <property type="entry name" value="RecX_HTH2"/>
    <property type="match status" value="1"/>
</dbReference>
<name>A0A0R1U0K0_9LACO</name>
<dbReference type="InterPro" id="IPR053925">
    <property type="entry name" value="RecX_HTH_3rd"/>
</dbReference>
<dbReference type="Pfam" id="PF21982">
    <property type="entry name" value="RecX_HTH1"/>
    <property type="match status" value="1"/>
</dbReference>
<dbReference type="Proteomes" id="UP000051922">
    <property type="component" value="Unassembled WGS sequence"/>
</dbReference>
<proteinExistence type="inferred from homology"/>
<feature type="domain" description="RecX third three-helical" evidence="8">
    <location>
        <begin position="214"/>
        <end position="260"/>
    </location>
</feature>
<dbReference type="AlphaFoldDB" id="A0A0R1U0K0"/>
<evidence type="ECO:0000256" key="5">
    <source>
        <dbReference type="ARBA" id="ARBA00022490"/>
    </source>
</evidence>
<evidence type="ECO:0000256" key="6">
    <source>
        <dbReference type="HAMAP-Rule" id="MF_01114"/>
    </source>
</evidence>
<feature type="domain" description="RecX second three-helical" evidence="7">
    <location>
        <begin position="110"/>
        <end position="150"/>
    </location>
</feature>
<evidence type="ECO:0000256" key="1">
    <source>
        <dbReference type="ARBA" id="ARBA00003529"/>
    </source>
</evidence>
<dbReference type="NCBIfam" id="NF010733">
    <property type="entry name" value="PRK14135.1"/>
    <property type="match status" value="1"/>
</dbReference>
<evidence type="ECO:0000313" key="11">
    <source>
        <dbReference type="Proteomes" id="UP000051922"/>
    </source>
</evidence>
<comment type="function">
    <text evidence="1 6">Modulates RecA activity.</text>
</comment>
<protein>
    <recommendedName>
        <fullName evidence="4 6">Regulatory protein RecX</fullName>
    </recommendedName>
</protein>
<comment type="subcellular location">
    <subcellularLocation>
        <location evidence="2 6">Cytoplasm</location>
    </subcellularLocation>
</comment>
<dbReference type="STRING" id="1423783.FC50_GL000726"/>
<evidence type="ECO:0000256" key="3">
    <source>
        <dbReference type="ARBA" id="ARBA00009695"/>
    </source>
</evidence>
<evidence type="ECO:0000256" key="2">
    <source>
        <dbReference type="ARBA" id="ARBA00004496"/>
    </source>
</evidence>
<organism evidence="10 11">
    <name type="scientific">Lacticaseibacillus pantheris DSM 15945 = JCM 12539 = NBRC 106106</name>
    <dbReference type="NCBI Taxonomy" id="1423783"/>
    <lineage>
        <taxon>Bacteria</taxon>
        <taxon>Bacillati</taxon>
        <taxon>Bacillota</taxon>
        <taxon>Bacilli</taxon>
        <taxon>Lactobacillales</taxon>
        <taxon>Lactobacillaceae</taxon>
        <taxon>Lacticaseibacillus</taxon>
    </lineage>
</organism>
<dbReference type="Pfam" id="PF21981">
    <property type="entry name" value="RecX_HTH3"/>
    <property type="match status" value="1"/>
</dbReference>
<keyword evidence="11" id="KW-1185">Reference proteome</keyword>
<dbReference type="HAMAP" id="MF_01114">
    <property type="entry name" value="RecX"/>
    <property type="match status" value="1"/>
</dbReference>
<evidence type="ECO:0000256" key="4">
    <source>
        <dbReference type="ARBA" id="ARBA00018111"/>
    </source>
</evidence>
<gene>
    <name evidence="6" type="primary">recX</name>
    <name evidence="10" type="ORF">FC50_GL000726</name>
</gene>
<dbReference type="InterPro" id="IPR003783">
    <property type="entry name" value="Regulatory_RecX"/>
</dbReference>
<evidence type="ECO:0000259" key="7">
    <source>
        <dbReference type="Pfam" id="PF02631"/>
    </source>
</evidence>